<keyword evidence="3" id="KW-1185">Reference proteome</keyword>
<dbReference type="AlphaFoldDB" id="A0A812DI92"/>
<evidence type="ECO:0000256" key="1">
    <source>
        <dbReference type="SAM" id="Phobius"/>
    </source>
</evidence>
<name>A0A812DI92_ACAPH</name>
<dbReference type="EMBL" id="CAHIKZ030003325">
    <property type="protein sequence ID" value="CAE1298783.1"/>
    <property type="molecule type" value="Genomic_DNA"/>
</dbReference>
<accession>A0A812DI92</accession>
<organism evidence="2 3">
    <name type="scientific">Acanthosepion pharaonis</name>
    <name type="common">Pharaoh cuttlefish</name>
    <name type="synonym">Sepia pharaonis</name>
    <dbReference type="NCBI Taxonomy" id="158019"/>
    <lineage>
        <taxon>Eukaryota</taxon>
        <taxon>Metazoa</taxon>
        <taxon>Spiralia</taxon>
        <taxon>Lophotrochozoa</taxon>
        <taxon>Mollusca</taxon>
        <taxon>Cephalopoda</taxon>
        <taxon>Coleoidea</taxon>
        <taxon>Decapodiformes</taxon>
        <taxon>Sepiida</taxon>
        <taxon>Sepiina</taxon>
        <taxon>Sepiidae</taxon>
        <taxon>Acanthosepion</taxon>
    </lineage>
</organism>
<keyword evidence="1" id="KW-1133">Transmembrane helix</keyword>
<reference evidence="2" key="1">
    <citation type="submission" date="2021-01" db="EMBL/GenBank/DDBJ databases">
        <authorList>
            <person name="Li R."/>
            <person name="Bekaert M."/>
        </authorList>
    </citation>
    <scope>NUCLEOTIDE SEQUENCE</scope>
    <source>
        <strain evidence="2">Farmed</strain>
    </source>
</reference>
<comment type="caution">
    <text evidence="2">The sequence shown here is derived from an EMBL/GenBank/DDBJ whole genome shotgun (WGS) entry which is preliminary data.</text>
</comment>
<evidence type="ECO:0000313" key="2">
    <source>
        <dbReference type="EMBL" id="CAE1298783.1"/>
    </source>
</evidence>
<evidence type="ECO:0000313" key="3">
    <source>
        <dbReference type="Proteomes" id="UP000597762"/>
    </source>
</evidence>
<keyword evidence="1" id="KW-0472">Membrane</keyword>
<keyword evidence="1" id="KW-0812">Transmembrane</keyword>
<dbReference type="Proteomes" id="UP000597762">
    <property type="component" value="Unassembled WGS sequence"/>
</dbReference>
<protein>
    <submittedName>
        <fullName evidence="2">Uncharacterized protein</fullName>
    </submittedName>
</protein>
<gene>
    <name evidence="2" type="ORF">SPHA_52793</name>
</gene>
<sequence>MNLSALETKEAFFWSKQKLNQPSLYSGRNFKSQLNTYLCSIFPNRTPDIQKSKKKEYKSGAGFSCDNSYQISDSSLKKHLDASPEMEKAVECLKRTFFSNNSAQNKSSNAKSHLLLPNDKDNTRRDTLIDNFFAERTKKSEQLTFDESDNGDSESVKTALSESVFSLLFFTCSPIFYLYSCFFGGFFLSRTSHFLL</sequence>
<feature type="transmembrane region" description="Helical" evidence="1">
    <location>
        <begin position="164"/>
        <end position="188"/>
    </location>
</feature>
<proteinExistence type="predicted"/>